<keyword evidence="3" id="KW-1185">Reference proteome</keyword>
<reference evidence="2 3" key="1">
    <citation type="journal article" date="2012" name="Genome Biol.">
        <title>The genome of the polar eukaryotic microalga coccomyxa subellipsoidea reveals traits of cold adaptation.</title>
        <authorList>
            <person name="Blanc G."/>
            <person name="Agarkova I."/>
            <person name="Grimwood J."/>
            <person name="Kuo A."/>
            <person name="Brueggeman A."/>
            <person name="Dunigan D."/>
            <person name="Gurnon J."/>
            <person name="Ladunga I."/>
            <person name="Lindquist E."/>
            <person name="Lucas S."/>
            <person name="Pangilinan J."/>
            <person name="Proschold T."/>
            <person name="Salamov A."/>
            <person name="Schmutz J."/>
            <person name="Weeks D."/>
            <person name="Yamada T."/>
            <person name="Claverie J.M."/>
            <person name="Grigoriev I."/>
            <person name="Van Etten J."/>
            <person name="Lomsadze A."/>
            <person name="Borodovsky M."/>
        </authorList>
    </citation>
    <scope>NUCLEOTIDE SEQUENCE [LARGE SCALE GENOMIC DNA]</scope>
    <source>
        <strain evidence="2 3">C-169</strain>
    </source>
</reference>
<dbReference type="EMBL" id="AGSI01000002">
    <property type="protein sequence ID" value="EIE26547.1"/>
    <property type="molecule type" value="Genomic_DNA"/>
</dbReference>
<feature type="region of interest" description="Disordered" evidence="1">
    <location>
        <begin position="349"/>
        <end position="370"/>
    </location>
</feature>
<evidence type="ECO:0000313" key="2">
    <source>
        <dbReference type="EMBL" id="EIE26547.1"/>
    </source>
</evidence>
<feature type="compositionally biased region" description="Low complexity" evidence="1">
    <location>
        <begin position="559"/>
        <end position="575"/>
    </location>
</feature>
<dbReference type="eggNOG" id="ENOG502QR92">
    <property type="taxonomic scope" value="Eukaryota"/>
</dbReference>
<dbReference type="GeneID" id="17044557"/>
<feature type="region of interest" description="Disordered" evidence="1">
    <location>
        <begin position="639"/>
        <end position="660"/>
    </location>
</feature>
<feature type="compositionally biased region" description="Low complexity" evidence="1">
    <location>
        <begin position="390"/>
        <end position="409"/>
    </location>
</feature>
<accession>I0Z7C8</accession>
<dbReference type="AlphaFoldDB" id="I0Z7C8"/>
<dbReference type="STRING" id="574566.I0Z7C8"/>
<evidence type="ECO:0000313" key="3">
    <source>
        <dbReference type="Proteomes" id="UP000007264"/>
    </source>
</evidence>
<dbReference type="RefSeq" id="XP_005651091.1">
    <property type="nucleotide sequence ID" value="XM_005651034.1"/>
</dbReference>
<feature type="compositionally biased region" description="Low complexity" evidence="1">
    <location>
        <begin position="646"/>
        <end position="658"/>
    </location>
</feature>
<organism evidence="2 3">
    <name type="scientific">Coccomyxa subellipsoidea (strain C-169)</name>
    <name type="common">Green microalga</name>
    <dbReference type="NCBI Taxonomy" id="574566"/>
    <lineage>
        <taxon>Eukaryota</taxon>
        <taxon>Viridiplantae</taxon>
        <taxon>Chlorophyta</taxon>
        <taxon>core chlorophytes</taxon>
        <taxon>Trebouxiophyceae</taxon>
        <taxon>Trebouxiophyceae incertae sedis</taxon>
        <taxon>Coccomyxaceae</taxon>
        <taxon>Coccomyxa</taxon>
        <taxon>Coccomyxa subellipsoidea</taxon>
    </lineage>
</organism>
<dbReference type="OrthoDB" id="567691at2759"/>
<comment type="caution">
    <text evidence="2">The sequence shown here is derived from an EMBL/GenBank/DDBJ whole genome shotgun (WGS) entry which is preliminary data.</text>
</comment>
<evidence type="ECO:0000256" key="1">
    <source>
        <dbReference type="SAM" id="MobiDB-lite"/>
    </source>
</evidence>
<protein>
    <submittedName>
        <fullName evidence="2">Uncharacterized protein</fullName>
    </submittedName>
</protein>
<sequence>MPRCTRSLARLHPAGAYDGHEAGLLGSFWQSLSLPQRRELLRVDKKTLFQTIRAQYCSRCFGLFVLRFEELRGAAPVECQACATFYVGLVVENGQTLTLEESILEDQPFRNFADAKARERERELQFMSGGICGNGWTRTPGNTMCNLHTSSVPIEALLEYWSGLPEEHHTALFQLREEDFAAELDAHLKYQLRICRDCRGNVYRAYRELKASKAGVPGTELEICEGHSLGLSDGVVSLHGVGSSGFFERAEEVEDCKGADGELGDGYDEGVRHAETPELAREALADCAVLIFKGQVEVAFREQTAGHNALLLFVHLALSMMEERLTNAFKELRAKEAEAELLELVAKDEKDKESKKAKKKGKKKGKGEGKGEQLLCGCGAVCDAACSASSQRAGRRSSSSSPTRGASPVRAPPTPPPDAPPLPSDGTTVGAAGDGKDAPVRSKPSPGKSCPRSPARSTLGAELMSPRRPPAKAVAQQPSPMAADAAAGWETIPAGGKGRRGGVAGPRKAVPVPEQRGSSPEAPRRQSLGARPVAQPAAAGGGSRQQAVPVRALPVTASPHTHTAAPRASPAAPVPEQRGAAEAPAVRALPVTAPKAAPVKLAAVLTSGDPIIAQHSANDVAEGGHLPFSLFHHSPVIHHSGHVNNSSTSTPTSQSQSSYTLFGSGPAQAFSPLAPMLHSVR</sequence>
<dbReference type="Proteomes" id="UP000007264">
    <property type="component" value="Unassembled WGS sequence"/>
</dbReference>
<dbReference type="KEGG" id="csl:COCSUDRAFT_59073"/>
<feature type="compositionally biased region" description="Basic residues" evidence="1">
    <location>
        <begin position="355"/>
        <end position="365"/>
    </location>
</feature>
<name>I0Z7C8_COCSC</name>
<feature type="compositionally biased region" description="Pro residues" evidence="1">
    <location>
        <begin position="410"/>
        <end position="423"/>
    </location>
</feature>
<feature type="region of interest" description="Disordered" evidence="1">
    <location>
        <begin position="390"/>
        <end position="579"/>
    </location>
</feature>
<gene>
    <name evidence="2" type="ORF">COCSUDRAFT_59073</name>
</gene>
<proteinExistence type="predicted"/>